<evidence type="ECO:0000313" key="2">
    <source>
        <dbReference type="Proteomes" id="UP000008841"/>
    </source>
</evidence>
<reference evidence="1 2" key="1">
    <citation type="submission" date="2008-05" db="EMBL/GenBank/DDBJ databases">
        <title>Complete sequence of Chlorobium limicola DSM 245.</title>
        <authorList>
            <consortium name="US DOE Joint Genome Institute"/>
            <person name="Lucas S."/>
            <person name="Copeland A."/>
            <person name="Lapidus A."/>
            <person name="Glavina del Rio T."/>
            <person name="Dalin E."/>
            <person name="Tice H."/>
            <person name="Bruce D."/>
            <person name="Goodwin L."/>
            <person name="Pitluck S."/>
            <person name="Schmutz J."/>
            <person name="Larimer F."/>
            <person name="Land M."/>
            <person name="Hauser L."/>
            <person name="Kyrpides N."/>
            <person name="Ovchinnikova G."/>
            <person name="Zhao F."/>
            <person name="Li T."/>
            <person name="Liu Z."/>
            <person name="Overmann J."/>
            <person name="Bryant D.A."/>
            <person name="Richardson P."/>
        </authorList>
    </citation>
    <scope>NUCLEOTIDE SEQUENCE [LARGE SCALE GENOMIC DNA]</scope>
    <source>
        <strain evidence="2">DSM 245 / NBRC 103803 / 6330</strain>
    </source>
</reference>
<name>B3EEZ8_CHLL2</name>
<evidence type="ECO:0000313" key="1">
    <source>
        <dbReference type="EMBL" id="ACD90860.1"/>
    </source>
</evidence>
<organism evidence="1 2">
    <name type="scientific">Chlorobium limicola (strain DSM 245 / NBRC 103803 / 6330)</name>
    <dbReference type="NCBI Taxonomy" id="290315"/>
    <lineage>
        <taxon>Bacteria</taxon>
        <taxon>Pseudomonadati</taxon>
        <taxon>Chlorobiota</taxon>
        <taxon>Chlorobiia</taxon>
        <taxon>Chlorobiales</taxon>
        <taxon>Chlorobiaceae</taxon>
        <taxon>Chlorobium/Pelodictyon group</taxon>
        <taxon>Chlorobium</taxon>
    </lineage>
</organism>
<accession>B3EEZ8</accession>
<dbReference type="STRING" id="290315.Clim_1821"/>
<protein>
    <submittedName>
        <fullName evidence="1">Uncharacterized protein</fullName>
    </submittedName>
</protein>
<dbReference type="EMBL" id="CP001097">
    <property type="protein sequence ID" value="ACD90860.1"/>
    <property type="molecule type" value="Genomic_DNA"/>
</dbReference>
<sequence length="75" mass="9007">MKQWRPSINCCERFESKDDGVPIHRDQRSSRIAEHNKWRQPKKNQLWESSCFSLIFPILLFKNTIVSKQHYGFKG</sequence>
<gene>
    <name evidence="1" type="ordered locus">Clim_1821</name>
</gene>
<dbReference type="HOGENOM" id="CLU_2664412_0_0_10"/>
<dbReference type="KEGG" id="cli:Clim_1821"/>
<proteinExistence type="predicted"/>
<dbReference type="Proteomes" id="UP000008841">
    <property type="component" value="Chromosome"/>
</dbReference>
<dbReference type="AlphaFoldDB" id="B3EEZ8"/>